<dbReference type="RefSeq" id="WP_332292776.1">
    <property type="nucleotide sequence ID" value="NZ_JAZIBG010000054.1"/>
</dbReference>
<evidence type="ECO:0000313" key="2">
    <source>
        <dbReference type="EMBL" id="MEF7617101.1"/>
    </source>
</evidence>
<evidence type="ECO:0000256" key="1">
    <source>
        <dbReference type="SAM" id="SignalP"/>
    </source>
</evidence>
<gene>
    <name evidence="2" type="ORF">V4F39_24520</name>
</gene>
<evidence type="ECO:0000313" key="3">
    <source>
        <dbReference type="Proteomes" id="UP001336250"/>
    </source>
</evidence>
<dbReference type="EMBL" id="JAZIBG010000054">
    <property type="protein sequence ID" value="MEF7617101.1"/>
    <property type="molecule type" value="Genomic_DNA"/>
</dbReference>
<accession>A0AAW9QDF8</accession>
<keyword evidence="1" id="KW-0732">Signal</keyword>
<dbReference type="InterPro" id="IPR010869">
    <property type="entry name" value="DUF1501"/>
</dbReference>
<sequence>MSKPFDGARRAFLQRAAALSSLGAAATPLALNLAALGTASAQSAGDYKALVCIFLSGGNDSFNMVLPTDTASWSAYTSVRNQAPDPIALRAPGVAASASAAVGSPDRLGGVLPIEPADPQGRSFALHPLMGGARDLFAAGRLGVLANVGPLVRPMTKADYGNLAFPRPASLFSHNDQQSTWQTLSPEGSTAGWGGRMGDLLVSGNGNATFTSISAAGNAVWLAGRSVLQYQVSTSGAMRIGGQGATTLFGSAVAMERMRSVMRTARSADLLALDQAAITGRSIDAEQLVSASLPRADQAPYDVAGATASASHSLLQYDTVGGTRALNPLAQQLQIVARMIGARTALGARRQVFFVNLGGFDTHDAQNRLHADLMARLSHALAYFDGVLGAMGLRESVTAFTASDFGRTFTSNGDGTDHGWGAHHLVMGGAVRGRNVYGSFPQFGLPDGKGGFTSPDQLANGALLPQVSVEQLGATLGRWFGLSDGQLLDVFPNLAHFDASRRNLGFLG</sequence>
<comment type="caution">
    <text evidence="2">The sequence shown here is derived from an EMBL/GenBank/DDBJ whole genome shotgun (WGS) entry which is preliminary data.</text>
</comment>
<dbReference type="PANTHER" id="PTHR43737:SF1">
    <property type="entry name" value="DUF1501 DOMAIN-CONTAINING PROTEIN"/>
    <property type="match status" value="1"/>
</dbReference>
<name>A0AAW9QDF8_9BURK</name>
<dbReference type="PANTHER" id="PTHR43737">
    <property type="entry name" value="BLL7424 PROTEIN"/>
    <property type="match status" value="1"/>
</dbReference>
<dbReference type="InterPro" id="IPR006311">
    <property type="entry name" value="TAT_signal"/>
</dbReference>
<feature type="signal peptide" evidence="1">
    <location>
        <begin position="1"/>
        <end position="26"/>
    </location>
</feature>
<dbReference type="PROSITE" id="PS51318">
    <property type="entry name" value="TAT"/>
    <property type="match status" value="1"/>
</dbReference>
<dbReference type="Proteomes" id="UP001336250">
    <property type="component" value="Unassembled WGS sequence"/>
</dbReference>
<dbReference type="Pfam" id="PF07394">
    <property type="entry name" value="DUF1501"/>
    <property type="match status" value="1"/>
</dbReference>
<reference evidence="2 3" key="1">
    <citation type="submission" date="2024-02" db="EMBL/GenBank/DDBJ databases">
        <title>Genome sequence of Aquincola sp. MAHUQ-54.</title>
        <authorList>
            <person name="Huq M.A."/>
        </authorList>
    </citation>
    <scope>NUCLEOTIDE SEQUENCE [LARGE SCALE GENOMIC DNA]</scope>
    <source>
        <strain evidence="2 3">MAHUQ-54</strain>
    </source>
</reference>
<keyword evidence="3" id="KW-1185">Reference proteome</keyword>
<protein>
    <submittedName>
        <fullName evidence="2">DUF1501 domain-containing protein</fullName>
    </submittedName>
</protein>
<feature type="chain" id="PRO_5043869275" evidence="1">
    <location>
        <begin position="27"/>
        <end position="508"/>
    </location>
</feature>
<dbReference type="AlphaFoldDB" id="A0AAW9QDF8"/>
<organism evidence="2 3">
    <name type="scientific">Aquincola agrisoli</name>
    <dbReference type="NCBI Taxonomy" id="3119538"/>
    <lineage>
        <taxon>Bacteria</taxon>
        <taxon>Pseudomonadati</taxon>
        <taxon>Pseudomonadota</taxon>
        <taxon>Betaproteobacteria</taxon>
        <taxon>Burkholderiales</taxon>
        <taxon>Sphaerotilaceae</taxon>
        <taxon>Aquincola</taxon>
    </lineage>
</organism>
<proteinExistence type="predicted"/>